<accession>A0ACA9JX64</accession>
<evidence type="ECO:0000313" key="2">
    <source>
        <dbReference type="Proteomes" id="UP000789702"/>
    </source>
</evidence>
<comment type="caution">
    <text evidence="1">The sequence shown here is derived from an EMBL/GenBank/DDBJ whole genome shotgun (WGS) entry which is preliminary data.</text>
</comment>
<proteinExistence type="predicted"/>
<reference evidence="1" key="1">
    <citation type="submission" date="2021-06" db="EMBL/GenBank/DDBJ databases">
        <authorList>
            <person name="Kallberg Y."/>
            <person name="Tangrot J."/>
            <person name="Rosling A."/>
        </authorList>
    </citation>
    <scope>NUCLEOTIDE SEQUENCE</scope>
    <source>
        <strain evidence="1">IL203A</strain>
    </source>
</reference>
<evidence type="ECO:0000313" key="1">
    <source>
        <dbReference type="EMBL" id="CAG8440730.1"/>
    </source>
</evidence>
<dbReference type="EMBL" id="CAJVPU010000103">
    <property type="protein sequence ID" value="CAG8440730.1"/>
    <property type="molecule type" value="Genomic_DNA"/>
</dbReference>
<keyword evidence="2" id="KW-1185">Reference proteome</keyword>
<organism evidence="1 2">
    <name type="scientific">Dentiscutata heterogama</name>
    <dbReference type="NCBI Taxonomy" id="1316150"/>
    <lineage>
        <taxon>Eukaryota</taxon>
        <taxon>Fungi</taxon>
        <taxon>Fungi incertae sedis</taxon>
        <taxon>Mucoromycota</taxon>
        <taxon>Glomeromycotina</taxon>
        <taxon>Glomeromycetes</taxon>
        <taxon>Diversisporales</taxon>
        <taxon>Gigasporaceae</taxon>
        <taxon>Dentiscutata</taxon>
    </lineage>
</organism>
<name>A0ACA9JX64_9GLOM</name>
<gene>
    <name evidence="1" type="ORF">DHETER_LOCUS236</name>
</gene>
<sequence length="104" mass="11373">MSQPTVQIISVQIRNNSGQLLRSQIIGGPQNANGQFQRALNIGMLPTRSQNTANLSSDAFIAVQQHMDLISGTYPFTRIQGIENTQPSQSTRFSTMLFSGSSFP</sequence>
<protein>
    <submittedName>
        <fullName evidence="1">4128_t:CDS:1</fullName>
    </submittedName>
</protein>
<dbReference type="Proteomes" id="UP000789702">
    <property type="component" value="Unassembled WGS sequence"/>
</dbReference>